<dbReference type="PATRIC" id="fig|1618207.4.peg.3003"/>
<dbReference type="KEGG" id="ari:UM93_14745"/>
<evidence type="ECO:0000313" key="1">
    <source>
        <dbReference type="EMBL" id="AJT42440.1"/>
    </source>
</evidence>
<dbReference type="EMBL" id="CP011005">
    <property type="protein sequence ID" value="AJT42440.1"/>
    <property type="molecule type" value="Genomic_DNA"/>
</dbReference>
<dbReference type="Gene3D" id="1.20.120.450">
    <property type="entry name" value="dinb family like domain"/>
    <property type="match status" value="1"/>
</dbReference>
<keyword evidence="2" id="KW-1185">Reference proteome</keyword>
<gene>
    <name evidence="1" type="ORF">UM93_14745</name>
</gene>
<organism evidence="1 2">
    <name type="scientific">Psychromicrobium lacuslunae</name>
    <dbReference type="NCBI Taxonomy" id="1618207"/>
    <lineage>
        <taxon>Bacteria</taxon>
        <taxon>Bacillati</taxon>
        <taxon>Actinomycetota</taxon>
        <taxon>Actinomycetes</taxon>
        <taxon>Micrococcales</taxon>
        <taxon>Micrococcaceae</taxon>
        <taxon>Psychromicrobium</taxon>
    </lineage>
</organism>
<dbReference type="RefSeq" id="WP_045076294.1">
    <property type="nucleotide sequence ID" value="NZ_CP011005.1"/>
</dbReference>
<sequence>METWGAALFGDPCRECGFDWSVASEQAIGWVSKMPAEFAAVGAGSSGREAGSGWSVAEYISHVADNLRQWSERVQAARLDGQLEVAGYDPDELAVARGYPTIPLAAALWSLELSAQAWVAVLGAAHQEGIELRHAARGLQRASDIARNNAHDAYHHLWDVRRILGIG</sequence>
<dbReference type="AlphaFoldDB" id="A0A0D4C1Z8"/>
<dbReference type="HOGENOM" id="CLU_1591224_0_0_11"/>
<protein>
    <recommendedName>
        <fullName evidence="3">DinB-like domain-containing protein</fullName>
    </recommendedName>
</protein>
<dbReference type="InterPro" id="IPR034660">
    <property type="entry name" value="DinB/YfiT-like"/>
</dbReference>
<evidence type="ECO:0000313" key="2">
    <source>
        <dbReference type="Proteomes" id="UP000061839"/>
    </source>
</evidence>
<dbReference type="SUPFAM" id="SSF109854">
    <property type="entry name" value="DinB/YfiT-like putative metalloenzymes"/>
    <property type="match status" value="1"/>
</dbReference>
<dbReference type="OrthoDB" id="3376896at2"/>
<reference evidence="1 2" key="1">
    <citation type="journal article" date="2015" name="Genome Announc.">
        <title>Complete Genome Sequencing of Protease-Producing Novel Arthrobacter sp. Strain IHBB 11108 Using PacBio Single-Molecule Real-Time Sequencing Technology.</title>
        <authorList>
            <person name="Kiran S."/>
            <person name="Swarnkar M.K."/>
            <person name="Pal M."/>
            <person name="Thakur R."/>
            <person name="Tewari R."/>
            <person name="Singh A.K."/>
            <person name="Gulati A."/>
        </authorList>
    </citation>
    <scope>NUCLEOTIDE SEQUENCE [LARGE SCALE GENOMIC DNA]</scope>
    <source>
        <strain evidence="1 2">IHBB 11108</strain>
    </source>
</reference>
<proteinExistence type="predicted"/>
<accession>A0A0D4C1Z8</accession>
<evidence type="ECO:0008006" key="3">
    <source>
        <dbReference type="Google" id="ProtNLM"/>
    </source>
</evidence>
<name>A0A0D4C1Z8_9MICC</name>
<dbReference type="Proteomes" id="UP000061839">
    <property type="component" value="Chromosome"/>
</dbReference>